<reference evidence="3" key="1">
    <citation type="submission" date="2008-03" db="EMBL/GenBank/DDBJ databases">
        <title>Complete sequence of Thermoproteus neutrophilus V24Sta.</title>
        <authorList>
            <consortium name="US DOE Joint Genome Institute"/>
            <person name="Copeland A."/>
            <person name="Lucas S."/>
            <person name="Lapidus A."/>
            <person name="Glavina del Rio T."/>
            <person name="Dalin E."/>
            <person name="Tice H."/>
            <person name="Bruce D."/>
            <person name="Goodwin L."/>
            <person name="Pitluck S."/>
            <person name="Sims D."/>
            <person name="Brettin T."/>
            <person name="Detter J.C."/>
            <person name="Han C."/>
            <person name="Kuske C.R."/>
            <person name="Schmutz J."/>
            <person name="Larimer F."/>
            <person name="Land M."/>
            <person name="Hauser L."/>
            <person name="Kyrpides N."/>
            <person name="Mikhailova N."/>
            <person name="Biddle J.F."/>
            <person name="Zhang Z."/>
            <person name="Fitz-Gibbon S.T."/>
            <person name="Lowe T.M."/>
            <person name="Saltikov C."/>
            <person name="House C.H."/>
            <person name="Richardson P."/>
        </authorList>
    </citation>
    <scope>NUCLEOTIDE SEQUENCE [LARGE SCALE GENOMIC DNA]</scope>
    <source>
        <strain evidence="3">V24Sta</strain>
    </source>
</reference>
<evidence type="ECO:0000259" key="2">
    <source>
        <dbReference type="PROSITE" id="PS51352"/>
    </source>
</evidence>
<feature type="domain" description="Thioredoxin" evidence="2">
    <location>
        <begin position="5"/>
        <end position="165"/>
    </location>
</feature>
<dbReference type="HOGENOM" id="CLU_1318578_0_0_2"/>
<dbReference type="SUPFAM" id="SSF52833">
    <property type="entry name" value="Thioredoxin-like"/>
    <property type="match status" value="1"/>
</dbReference>
<dbReference type="AlphaFoldDB" id="B1Y9M8"/>
<dbReference type="PROSITE" id="PS51352">
    <property type="entry name" value="THIOREDOXIN_2"/>
    <property type="match status" value="1"/>
</dbReference>
<dbReference type="InterPro" id="IPR013766">
    <property type="entry name" value="Thioredoxin_domain"/>
</dbReference>
<dbReference type="InterPro" id="IPR036249">
    <property type="entry name" value="Thioredoxin-like_sf"/>
</dbReference>
<dbReference type="InterPro" id="IPR051470">
    <property type="entry name" value="Thiol:disulfide_interchange"/>
</dbReference>
<dbReference type="Proteomes" id="UP000001694">
    <property type="component" value="Chromosome"/>
</dbReference>
<dbReference type="STRING" id="444157.Tneu_1533"/>
<dbReference type="OrthoDB" id="15256at2157"/>
<proteinExistence type="inferred from homology"/>
<dbReference type="Gene3D" id="3.40.30.10">
    <property type="entry name" value="Glutaredoxin"/>
    <property type="match status" value="1"/>
</dbReference>
<protein>
    <recommendedName>
        <fullName evidence="2">Thioredoxin domain-containing protein</fullName>
    </recommendedName>
</protein>
<dbReference type="GeneID" id="6166207"/>
<dbReference type="RefSeq" id="WP_012350876.1">
    <property type="nucleotide sequence ID" value="NC_010525.1"/>
</dbReference>
<dbReference type="KEGG" id="tne:Tneu_1533"/>
<evidence type="ECO:0000256" key="1">
    <source>
        <dbReference type="ARBA" id="ARBA00007787"/>
    </source>
</evidence>
<gene>
    <name evidence="3" type="ordered locus">Tneu_1533</name>
</gene>
<dbReference type="eggNOG" id="arCOG02868">
    <property type="taxonomic scope" value="Archaea"/>
</dbReference>
<dbReference type="PANTHER" id="PTHR35272:SF3">
    <property type="entry name" value="THIOL:DISULFIDE INTERCHANGE PROTEIN DSBC"/>
    <property type="match status" value="1"/>
</dbReference>
<organism evidence="3 4">
    <name type="scientific">Pyrobaculum neutrophilum (strain DSM 2338 / JCM 9278 / NBRC 100436 / V24Sta)</name>
    <name type="common">Thermoproteus neutrophilus</name>
    <dbReference type="NCBI Taxonomy" id="444157"/>
    <lineage>
        <taxon>Archaea</taxon>
        <taxon>Thermoproteota</taxon>
        <taxon>Thermoprotei</taxon>
        <taxon>Thermoproteales</taxon>
        <taxon>Thermoproteaceae</taxon>
        <taxon>Pyrobaculum</taxon>
    </lineage>
</organism>
<evidence type="ECO:0000313" key="4">
    <source>
        <dbReference type="Proteomes" id="UP000001694"/>
    </source>
</evidence>
<evidence type="ECO:0000313" key="3">
    <source>
        <dbReference type="EMBL" id="ACB40457.1"/>
    </source>
</evidence>
<keyword evidence="4" id="KW-1185">Reference proteome</keyword>
<name>B1Y9M8_PYRNV</name>
<dbReference type="PANTHER" id="PTHR35272">
    <property type="entry name" value="THIOL:DISULFIDE INTERCHANGE PROTEIN DSBC-RELATED"/>
    <property type="match status" value="1"/>
</dbReference>
<dbReference type="InterPro" id="IPR012336">
    <property type="entry name" value="Thioredoxin-like_fold"/>
</dbReference>
<dbReference type="EMBL" id="CP001014">
    <property type="protein sequence ID" value="ACB40457.1"/>
    <property type="molecule type" value="Genomic_DNA"/>
</dbReference>
<dbReference type="Pfam" id="PF13462">
    <property type="entry name" value="Thioredoxin_4"/>
    <property type="match status" value="1"/>
</dbReference>
<comment type="similarity">
    <text evidence="1">Belongs to the glutaredoxin family.</text>
</comment>
<accession>B1Y9M8</accession>
<sequence>MRIGALLLLATAAFVLIAALYTYKILASPPPPKPASGAIPIPSWAISVGSPEAPVVLVELFDLHCPYCAEAHEVLDPLYRRLLAEGRLRIVFVDFIVHPDAVLAHRYLHCAYQQLGNKTYDLITDLYKAYIDGGPDKQLQLLTRYQCPNAPTQKDFDAVAKAMAKALAQMGITQLGTPTFIVIRNGTVNVVVGKYPDKVAALIS</sequence>